<dbReference type="AlphaFoldDB" id="A0A8S3VBD2"/>
<dbReference type="PANTHER" id="PTHR31511">
    <property type="entry name" value="PROTEIN CBG23764"/>
    <property type="match status" value="1"/>
</dbReference>
<sequence>MDFVSNLANVEKKTMTYTHIACLSMLLFPVNALKCPVQVFDGYDYVGCFADSLNRLLPHYYLFNGKDHPEIENNRCLLYCKDLGYKYAGTQYDDVKDVIKSKIKERSGLKWYLSMKVKMSRRKADAIETAEPHFRGKMPDQFKIRGYRCQLKESIKKMYTSFIEYQRQGSEMSRRASLEIQGTHSCTSQTHGPPKIELTEDNKWLHPKAIRKQLKVSHVIHADFECLQKPIVESNECDQKTKKTTKHIPCGFAYKLVGLTTETSNEPVVYRVQLLPKKLWSRGLRGGLSMISHRHAKANNKYVPNYDPNQPINHVMYLDANNLYGWAMSQALPVEGFRWLNDCEIENLNISDVADDSTHGSILEVD</sequence>
<reference evidence="1" key="1">
    <citation type="submission" date="2021-03" db="EMBL/GenBank/DDBJ databases">
        <authorList>
            <person name="Bekaert M."/>
        </authorList>
    </citation>
    <scope>NUCLEOTIDE SEQUENCE</scope>
</reference>
<proteinExistence type="predicted"/>
<dbReference type="OrthoDB" id="8030979at2759"/>
<dbReference type="PANTHER" id="PTHR31511:SF12">
    <property type="entry name" value="RHO TERMINATION FACTOR N-TERMINAL DOMAIN-CONTAINING PROTEIN"/>
    <property type="match status" value="1"/>
</dbReference>
<comment type="caution">
    <text evidence="1">The sequence shown here is derived from an EMBL/GenBank/DDBJ whole genome shotgun (WGS) entry which is preliminary data.</text>
</comment>
<evidence type="ECO:0008006" key="3">
    <source>
        <dbReference type="Google" id="ProtNLM"/>
    </source>
</evidence>
<dbReference type="EMBL" id="CAJPWZ010003160">
    <property type="protein sequence ID" value="CAG2253718.1"/>
    <property type="molecule type" value="Genomic_DNA"/>
</dbReference>
<evidence type="ECO:0000313" key="2">
    <source>
        <dbReference type="Proteomes" id="UP000683360"/>
    </source>
</evidence>
<evidence type="ECO:0000313" key="1">
    <source>
        <dbReference type="EMBL" id="CAG2253718.1"/>
    </source>
</evidence>
<protein>
    <recommendedName>
        <fullName evidence="3">DNA-directed DNA polymerase</fullName>
    </recommendedName>
</protein>
<name>A0A8S3VBD2_MYTED</name>
<dbReference type="Proteomes" id="UP000683360">
    <property type="component" value="Unassembled WGS sequence"/>
</dbReference>
<organism evidence="1 2">
    <name type="scientific">Mytilus edulis</name>
    <name type="common">Blue mussel</name>
    <dbReference type="NCBI Taxonomy" id="6550"/>
    <lineage>
        <taxon>Eukaryota</taxon>
        <taxon>Metazoa</taxon>
        <taxon>Spiralia</taxon>
        <taxon>Lophotrochozoa</taxon>
        <taxon>Mollusca</taxon>
        <taxon>Bivalvia</taxon>
        <taxon>Autobranchia</taxon>
        <taxon>Pteriomorphia</taxon>
        <taxon>Mytilida</taxon>
        <taxon>Mytiloidea</taxon>
        <taxon>Mytilidae</taxon>
        <taxon>Mytilinae</taxon>
        <taxon>Mytilus</taxon>
    </lineage>
</organism>
<keyword evidence="2" id="KW-1185">Reference proteome</keyword>
<accession>A0A8S3VBD2</accession>
<gene>
    <name evidence="1" type="ORF">MEDL_65195</name>
</gene>